<dbReference type="Gene3D" id="3.60.40.10">
    <property type="entry name" value="PPM-type phosphatase domain"/>
    <property type="match status" value="1"/>
</dbReference>
<sequence length="285" mass="30262">MARVELFARTEIGCVRERNEDAFIVANITTGVRGLRPTTTVQELTESIGLIGVCDGMGGAAAGDQASRIAAETLYDKLMAATALNEASNVQEAMLGAVVGANRAIAEYARQHPGKRGMGTTMTGVLIYGHELHIVHVGDSRAYIRRGRTLTQLTSDHSIVGQMVATGQLTADQARSYEHRNVLLQALGVQPTIQPELVVANPCAGDVLMVCSDGLTGPLDDNHILEIMLKHHDPVRCCRALTEAACAAGGPDNVTVGIARFLGEGLPIPDPNQGVQVRRASHTLQ</sequence>
<gene>
    <name evidence="2" type="ORF">PPSIR1_10360</name>
</gene>
<dbReference type="PROSITE" id="PS51746">
    <property type="entry name" value="PPM_2"/>
    <property type="match status" value="1"/>
</dbReference>
<dbReference type="Pfam" id="PF13672">
    <property type="entry name" value="PP2C_2"/>
    <property type="match status" value="1"/>
</dbReference>
<feature type="domain" description="PPM-type phosphatase" evidence="1">
    <location>
        <begin position="29"/>
        <end position="261"/>
    </location>
</feature>
<dbReference type="SMART" id="SM00332">
    <property type="entry name" value="PP2Cc"/>
    <property type="match status" value="1"/>
</dbReference>
<dbReference type="InterPro" id="IPR015655">
    <property type="entry name" value="PP2C"/>
</dbReference>
<evidence type="ECO:0000313" key="3">
    <source>
        <dbReference type="Proteomes" id="UP000005801"/>
    </source>
</evidence>
<dbReference type="eggNOG" id="COG0631">
    <property type="taxonomic scope" value="Bacteria"/>
</dbReference>
<dbReference type="EMBL" id="ABCS01000093">
    <property type="protein sequence ID" value="EDM75401.1"/>
    <property type="molecule type" value="Genomic_DNA"/>
</dbReference>
<dbReference type="AlphaFoldDB" id="A6GFH4"/>
<dbReference type="SUPFAM" id="SSF81606">
    <property type="entry name" value="PP2C-like"/>
    <property type="match status" value="1"/>
</dbReference>
<dbReference type="Proteomes" id="UP000005801">
    <property type="component" value="Unassembled WGS sequence"/>
</dbReference>
<dbReference type="SMART" id="SM00331">
    <property type="entry name" value="PP2C_SIG"/>
    <property type="match status" value="1"/>
</dbReference>
<dbReference type="OrthoDB" id="9801841at2"/>
<evidence type="ECO:0000313" key="2">
    <source>
        <dbReference type="EMBL" id="EDM75401.1"/>
    </source>
</evidence>
<accession>A6GFH4</accession>
<keyword evidence="3" id="KW-1185">Reference proteome</keyword>
<dbReference type="GO" id="GO:0004722">
    <property type="term" value="F:protein serine/threonine phosphatase activity"/>
    <property type="evidence" value="ECO:0007669"/>
    <property type="project" value="InterPro"/>
</dbReference>
<evidence type="ECO:0000259" key="1">
    <source>
        <dbReference type="PROSITE" id="PS51746"/>
    </source>
</evidence>
<comment type="caution">
    <text evidence="2">The sequence shown here is derived from an EMBL/GenBank/DDBJ whole genome shotgun (WGS) entry which is preliminary data.</text>
</comment>
<dbReference type="RefSeq" id="WP_006975464.1">
    <property type="nucleotide sequence ID" value="NZ_ABCS01000093.1"/>
</dbReference>
<dbReference type="InterPro" id="IPR036457">
    <property type="entry name" value="PPM-type-like_dom_sf"/>
</dbReference>
<name>A6GFH4_9BACT</name>
<organism evidence="2 3">
    <name type="scientific">Plesiocystis pacifica SIR-1</name>
    <dbReference type="NCBI Taxonomy" id="391625"/>
    <lineage>
        <taxon>Bacteria</taxon>
        <taxon>Pseudomonadati</taxon>
        <taxon>Myxococcota</taxon>
        <taxon>Polyangia</taxon>
        <taxon>Nannocystales</taxon>
        <taxon>Nannocystaceae</taxon>
        <taxon>Plesiocystis</taxon>
    </lineage>
</organism>
<dbReference type="InterPro" id="IPR001932">
    <property type="entry name" value="PPM-type_phosphatase-like_dom"/>
</dbReference>
<dbReference type="PANTHER" id="PTHR47992">
    <property type="entry name" value="PROTEIN PHOSPHATASE"/>
    <property type="match status" value="1"/>
</dbReference>
<dbReference type="STRING" id="391625.PPSIR1_10360"/>
<protein>
    <submittedName>
        <fullName evidence="2">Protein serine/threonine phosphatase</fullName>
    </submittedName>
</protein>
<reference evidence="2 3" key="1">
    <citation type="submission" date="2007-06" db="EMBL/GenBank/DDBJ databases">
        <authorList>
            <person name="Shimkets L."/>
            <person name="Ferriera S."/>
            <person name="Johnson J."/>
            <person name="Kravitz S."/>
            <person name="Beeson K."/>
            <person name="Sutton G."/>
            <person name="Rogers Y.-H."/>
            <person name="Friedman R."/>
            <person name="Frazier M."/>
            <person name="Venter J.C."/>
        </authorList>
    </citation>
    <scope>NUCLEOTIDE SEQUENCE [LARGE SCALE GENOMIC DNA]</scope>
    <source>
        <strain evidence="2 3">SIR-1</strain>
    </source>
</reference>
<dbReference type="CDD" id="cd00143">
    <property type="entry name" value="PP2Cc"/>
    <property type="match status" value="1"/>
</dbReference>
<proteinExistence type="predicted"/>